<dbReference type="Proteomes" id="UP000249451">
    <property type="component" value="Unassembled WGS sequence"/>
</dbReference>
<dbReference type="AlphaFoldDB" id="A0A2W5CTZ4"/>
<evidence type="ECO:0000313" key="3">
    <source>
        <dbReference type="Proteomes" id="UP000249451"/>
    </source>
</evidence>
<feature type="transmembrane region" description="Helical" evidence="1">
    <location>
        <begin position="103"/>
        <end position="123"/>
    </location>
</feature>
<feature type="transmembrane region" description="Helical" evidence="1">
    <location>
        <begin position="229"/>
        <end position="249"/>
    </location>
</feature>
<feature type="transmembrane region" description="Helical" evidence="1">
    <location>
        <begin position="149"/>
        <end position="170"/>
    </location>
</feature>
<gene>
    <name evidence="2" type="ORF">DI609_10555</name>
</gene>
<feature type="transmembrane region" description="Helical" evidence="1">
    <location>
        <begin position="18"/>
        <end position="39"/>
    </location>
</feature>
<keyword evidence="1" id="KW-0812">Transmembrane</keyword>
<feature type="transmembrane region" description="Helical" evidence="1">
    <location>
        <begin position="51"/>
        <end position="76"/>
    </location>
</feature>
<protein>
    <submittedName>
        <fullName evidence="2">ABC transporter permease</fullName>
    </submittedName>
</protein>
<keyword evidence="1" id="KW-1133">Transmembrane helix</keyword>
<proteinExistence type="predicted"/>
<feature type="transmembrane region" description="Helical" evidence="1">
    <location>
        <begin position="177"/>
        <end position="195"/>
    </location>
</feature>
<sequence length="254" mass="28093">MFINTLHAEWTKLRTTKAFWWTTGLIFVIITLSTLIMSLNAQEAVLGVSPLQASTLGAAIIFLGVPIMMIQGIMVVTTEYSHKTQTITYLANPHRWSVAVAKLVLYGAIAALIAFFGLVYIFVLADSTTNASAAEAFRPFSDDNAKRMLWTYPLEAFGIVLFGQALGLLLRQTSGAVALALIWYLALENAIMFLPRVGEKIVDYLPITALNRWLNNSVPDTVPWDSPGISALIFFVWAIVLWIIGVILLEKRDA</sequence>
<accession>A0A2W5CTZ4</accession>
<keyword evidence="1" id="KW-0472">Membrane</keyword>
<reference evidence="2 3" key="1">
    <citation type="submission" date="2017-11" db="EMBL/GenBank/DDBJ databases">
        <title>Infants hospitalized years apart are colonized by the same room-sourced microbial strains.</title>
        <authorList>
            <person name="Brooks B."/>
            <person name="Olm M.R."/>
            <person name="Firek B.A."/>
            <person name="Baker R."/>
            <person name="Thomas B.C."/>
            <person name="Morowitz M.J."/>
            <person name="Banfield J.F."/>
        </authorList>
    </citation>
    <scope>NUCLEOTIDE SEQUENCE [LARGE SCALE GENOMIC DNA]</scope>
    <source>
        <strain evidence="2">S2_012_000_R3_87</strain>
    </source>
</reference>
<evidence type="ECO:0000313" key="2">
    <source>
        <dbReference type="EMBL" id="PZO98485.1"/>
    </source>
</evidence>
<organism evidence="2 3">
    <name type="scientific">Corynebacterium urealyticum</name>
    <dbReference type="NCBI Taxonomy" id="43771"/>
    <lineage>
        <taxon>Bacteria</taxon>
        <taxon>Bacillati</taxon>
        <taxon>Actinomycetota</taxon>
        <taxon>Actinomycetes</taxon>
        <taxon>Mycobacteriales</taxon>
        <taxon>Corynebacteriaceae</taxon>
        <taxon>Corynebacterium</taxon>
    </lineage>
</organism>
<evidence type="ECO:0000256" key="1">
    <source>
        <dbReference type="SAM" id="Phobius"/>
    </source>
</evidence>
<comment type="caution">
    <text evidence="2">The sequence shown here is derived from an EMBL/GenBank/DDBJ whole genome shotgun (WGS) entry which is preliminary data.</text>
</comment>
<name>A0A2W5CTZ4_9CORY</name>
<dbReference type="EMBL" id="QFNY01000284">
    <property type="protein sequence ID" value="PZO98485.1"/>
    <property type="molecule type" value="Genomic_DNA"/>
</dbReference>